<evidence type="ECO:0000256" key="7">
    <source>
        <dbReference type="SAM" id="Phobius"/>
    </source>
</evidence>
<feature type="transmembrane region" description="Helical" evidence="7">
    <location>
        <begin position="281"/>
        <end position="299"/>
    </location>
</feature>
<dbReference type="InterPro" id="IPR000620">
    <property type="entry name" value="EamA_dom"/>
</dbReference>
<protein>
    <submittedName>
        <fullName evidence="9">DMT family transporter</fullName>
    </submittedName>
</protein>
<evidence type="ECO:0000313" key="10">
    <source>
        <dbReference type="Proteomes" id="UP001285636"/>
    </source>
</evidence>
<dbReference type="Proteomes" id="UP001285636">
    <property type="component" value="Unassembled WGS sequence"/>
</dbReference>
<dbReference type="PANTHER" id="PTHR32322:SF18">
    <property type="entry name" value="S-ADENOSYLMETHIONINE_S-ADENOSYLHOMOCYSTEINE TRANSPORTER"/>
    <property type="match status" value="1"/>
</dbReference>
<evidence type="ECO:0000256" key="6">
    <source>
        <dbReference type="ARBA" id="ARBA00023136"/>
    </source>
</evidence>
<comment type="similarity">
    <text evidence="2">Belongs to the EamA transporter family.</text>
</comment>
<dbReference type="InterPro" id="IPR050638">
    <property type="entry name" value="AA-Vitamin_Transporters"/>
</dbReference>
<dbReference type="EMBL" id="JAWJAY010000001">
    <property type="protein sequence ID" value="MDV2884543.1"/>
    <property type="molecule type" value="Genomic_DNA"/>
</dbReference>
<dbReference type="PANTHER" id="PTHR32322">
    <property type="entry name" value="INNER MEMBRANE TRANSPORTER"/>
    <property type="match status" value="1"/>
</dbReference>
<proteinExistence type="inferred from homology"/>
<feature type="transmembrane region" description="Helical" evidence="7">
    <location>
        <begin position="101"/>
        <end position="122"/>
    </location>
</feature>
<dbReference type="AlphaFoldDB" id="A0AAJ2KVC6"/>
<evidence type="ECO:0000259" key="8">
    <source>
        <dbReference type="Pfam" id="PF00892"/>
    </source>
</evidence>
<evidence type="ECO:0000256" key="2">
    <source>
        <dbReference type="ARBA" id="ARBA00007362"/>
    </source>
</evidence>
<dbReference type="RefSeq" id="WP_323466024.1">
    <property type="nucleotide sequence ID" value="NZ_CP144224.1"/>
</dbReference>
<organism evidence="9 10">
    <name type="scientific">Alkalihalophilus pseudofirmus</name>
    <name type="common">Bacillus pseudofirmus</name>
    <dbReference type="NCBI Taxonomy" id="79885"/>
    <lineage>
        <taxon>Bacteria</taxon>
        <taxon>Bacillati</taxon>
        <taxon>Bacillota</taxon>
        <taxon>Bacilli</taxon>
        <taxon>Bacillales</taxon>
        <taxon>Bacillaceae</taxon>
        <taxon>Alkalihalophilus</taxon>
    </lineage>
</organism>
<feature type="transmembrane region" description="Helical" evidence="7">
    <location>
        <begin position="156"/>
        <end position="178"/>
    </location>
</feature>
<dbReference type="SUPFAM" id="SSF103481">
    <property type="entry name" value="Multidrug resistance efflux transporter EmrE"/>
    <property type="match status" value="2"/>
</dbReference>
<dbReference type="GO" id="GO:0005886">
    <property type="term" value="C:plasma membrane"/>
    <property type="evidence" value="ECO:0007669"/>
    <property type="project" value="UniProtKB-SubCell"/>
</dbReference>
<name>A0AAJ2KVC6_ALKPS</name>
<feature type="domain" description="EamA" evidence="8">
    <location>
        <begin position="13"/>
        <end position="145"/>
    </location>
</feature>
<sequence length="319" mass="35540">MNAILSTIQRYPYFLLVLATFFWGTNFVFSRLIVEYVPPLQLSLIRWTLASLFFLPFVYKELKQHKKVLMAHWKVLTLMAFTGVAGFNSLIYIAIQYTTSINASLVNSLSPLLIVILSVFFLKERFSTVQFAGVIVSLIGVIIVISQGSFERLLSLTFNPGDLIVLIGVFCWSIYSVVMKKFSGGLPKRPTFLVTMYIGMIGLFPFFLFERTYAPVAISELPLEVILGVVYLAIFPSIVSFVCWNEGIIQVGPAKSSNFLHLIVLFTAIIAVVIGAETLTLNQVIGGAAILTGVILASNPDFLYKRLRKASSLHKSLSR</sequence>
<feature type="transmembrane region" description="Helical" evidence="7">
    <location>
        <begin position="256"/>
        <end position="275"/>
    </location>
</feature>
<evidence type="ECO:0000256" key="4">
    <source>
        <dbReference type="ARBA" id="ARBA00022692"/>
    </source>
</evidence>
<feature type="domain" description="EamA" evidence="8">
    <location>
        <begin position="160"/>
        <end position="298"/>
    </location>
</feature>
<evidence type="ECO:0000256" key="5">
    <source>
        <dbReference type="ARBA" id="ARBA00022989"/>
    </source>
</evidence>
<keyword evidence="3" id="KW-1003">Cell membrane</keyword>
<keyword evidence="4 7" id="KW-0812">Transmembrane</keyword>
<comment type="subcellular location">
    <subcellularLocation>
        <location evidence="1">Cell membrane</location>
        <topology evidence="1">Multi-pass membrane protein</topology>
    </subcellularLocation>
</comment>
<feature type="transmembrane region" description="Helical" evidence="7">
    <location>
        <begin position="129"/>
        <end position="150"/>
    </location>
</feature>
<keyword evidence="5 7" id="KW-1133">Transmembrane helix</keyword>
<feature type="transmembrane region" description="Helical" evidence="7">
    <location>
        <begin position="40"/>
        <end position="59"/>
    </location>
</feature>
<evidence type="ECO:0000256" key="1">
    <source>
        <dbReference type="ARBA" id="ARBA00004651"/>
    </source>
</evidence>
<feature type="transmembrane region" description="Helical" evidence="7">
    <location>
        <begin position="12"/>
        <end position="34"/>
    </location>
</feature>
<dbReference type="Pfam" id="PF00892">
    <property type="entry name" value="EamA"/>
    <property type="match status" value="2"/>
</dbReference>
<feature type="transmembrane region" description="Helical" evidence="7">
    <location>
        <begin position="71"/>
        <end position="95"/>
    </location>
</feature>
<gene>
    <name evidence="9" type="ORF">RYX45_05085</name>
</gene>
<keyword evidence="6 7" id="KW-0472">Membrane</keyword>
<evidence type="ECO:0000256" key="3">
    <source>
        <dbReference type="ARBA" id="ARBA00022475"/>
    </source>
</evidence>
<feature type="transmembrane region" description="Helical" evidence="7">
    <location>
        <begin position="221"/>
        <end position="244"/>
    </location>
</feature>
<evidence type="ECO:0000313" key="9">
    <source>
        <dbReference type="EMBL" id="MDV2884543.1"/>
    </source>
</evidence>
<accession>A0AAJ2KVC6</accession>
<dbReference type="InterPro" id="IPR037185">
    <property type="entry name" value="EmrE-like"/>
</dbReference>
<feature type="transmembrane region" description="Helical" evidence="7">
    <location>
        <begin position="190"/>
        <end position="209"/>
    </location>
</feature>
<comment type="caution">
    <text evidence="9">The sequence shown here is derived from an EMBL/GenBank/DDBJ whole genome shotgun (WGS) entry which is preliminary data.</text>
</comment>
<reference evidence="9" key="1">
    <citation type="submission" date="2023-10" db="EMBL/GenBank/DDBJ databases">
        <title>Screening of Alkalihalophilus pseudofirmusBZ-TG-HK211 and Its Alleviation of Salt Stress on Rapeseed Growth.</title>
        <authorList>
            <person name="Zhao B."/>
            <person name="Guo T."/>
        </authorList>
    </citation>
    <scope>NUCLEOTIDE SEQUENCE</scope>
    <source>
        <strain evidence="9">BZ-TG-HK211</strain>
    </source>
</reference>